<comment type="caution">
    <text evidence="1">The sequence shown here is derived from an EMBL/GenBank/DDBJ whole genome shotgun (WGS) entry which is preliminary data.</text>
</comment>
<reference evidence="1" key="1">
    <citation type="submission" date="2022-04" db="EMBL/GenBank/DDBJ databases">
        <title>Genome of the entomopathogenic fungus Entomophthora muscae.</title>
        <authorList>
            <person name="Elya C."/>
            <person name="Lovett B.R."/>
            <person name="Lee E."/>
            <person name="Macias A.M."/>
            <person name="Hajek A.E."/>
            <person name="De Bivort B.L."/>
            <person name="Kasson M.T."/>
            <person name="De Fine Licht H.H."/>
            <person name="Stajich J.E."/>
        </authorList>
    </citation>
    <scope>NUCLEOTIDE SEQUENCE</scope>
    <source>
        <strain evidence="1">Berkeley</strain>
    </source>
</reference>
<dbReference type="Proteomes" id="UP001165960">
    <property type="component" value="Unassembled WGS sequence"/>
</dbReference>
<evidence type="ECO:0000313" key="2">
    <source>
        <dbReference type="Proteomes" id="UP001165960"/>
    </source>
</evidence>
<protein>
    <submittedName>
        <fullName evidence="1">Uncharacterized protein</fullName>
    </submittedName>
</protein>
<dbReference type="EMBL" id="QTSX02006458">
    <property type="protein sequence ID" value="KAJ9054253.1"/>
    <property type="molecule type" value="Genomic_DNA"/>
</dbReference>
<proteinExistence type="predicted"/>
<evidence type="ECO:0000313" key="1">
    <source>
        <dbReference type="EMBL" id="KAJ9054253.1"/>
    </source>
</evidence>
<sequence length="243" mass="26347">MSPFNMVTSSWSFLPFNSKGRSGVFDNGMIDQSIQLTLRALDEDCRGETDVAVDMYFEALTCMLNALPLGHDAKMNKLLQHKFSTIMAKKFESMCCSQFGRITSDPSLSSLSAAQGGNTRALTVQEIDPNSTGPQPSLSNKVVSAAVAGAVAFKQSPIPDALFSTFTFTVKKAQAIDKYIGVQSLCWEVSKVGLNKAIELDAQFNLHEKVSAALMTSATAFIKAGIAYKEASSYQDLKQRTDV</sequence>
<accession>A0ACC2RW37</accession>
<keyword evidence="2" id="KW-1185">Reference proteome</keyword>
<name>A0ACC2RW37_9FUNG</name>
<gene>
    <name evidence="1" type="ORF">DSO57_1016733</name>
</gene>
<organism evidence="1 2">
    <name type="scientific">Entomophthora muscae</name>
    <dbReference type="NCBI Taxonomy" id="34485"/>
    <lineage>
        <taxon>Eukaryota</taxon>
        <taxon>Fungi</taxon>
        <taxon>Fungi incertae sedis</taxon>
        <taxon>Zoopagomycota</taxon>
        <taxon>Entomophthoromycotina</taxon>
        <taxon>Entomophthoromycetes</taxon>
        <taxon>Entomophthorales</taxon>
        <taxon>Entomophthoraceae</taxon>
        <taxon>Entomophthora</taxon>
    </lineage>
</organism>